<sequence length="121" mass="12649">MHVATFSSLSTLLSLLSTTVSALPYADTAGDPGSEPPSALTCAENRGYLPKCCSYYVNIAAITDQITKDLQGLTLEGIIGGVGVCEHYQGPRTCEKSEACCTMQVAAGLHTGCYKPVEDGI</sequence>
<evidence type="ECO:0000256" key="1">
    <source>
        <dbReference type="SAM" id="SignalP"/>
    </source>
</evidence>
<dbReference type="EMBL" id="ML220171">
    <property type="protein sequence ID" value="TGZ76623.1"/>
    <property type="molecule type" value="Genomic_DNA"/>
</dbReference>
<dbReference type="InParanoid" id="A0A4S2MIK4"/>
<feature type="signal peptide" evidence="1">
    <location>
        <begin position="1"/>
        <end position="22"/>
    </location>
</feature>
<reference evidence="2 3" key="1">
    <citation type="submission" date="2019-04" db="EMBL/GenBank/DDBJ databases">
        <title>Comparative genomics and transcriptomics to analyze fruiting body development in filamentous ascomycetes.</title>
        <authorList>
            <consortium name="DOE Joint Genome Institute"/>
            <person name="Lutkenhaus R."/>
            <person name="Traeger S."/>
            <person name="Breuer J."/>
            <person name="Kuo A."/>
            <person name="Lipzen A."/>
            <person name="Pangilinan J."/>
            <person name="Dilworth D."/>
            <person name="Sandor L."/>
            <person name="Poggeler S."/>
            <person name="Barry K."/>
            <person name="Grigoriev I.V."/>
            <person name="Nowrousian M."/>
        </authorList>
    </citation>
    <scope>NUCLEOTIDE SEQUENCE [LARGE SCALE GENOMIC DNA]</scope>
    <source>
        <strain evidence="2 3">CBS 389.68</strain>
    </source>
</reference>
<dbReference type="AlphaFoldDB" id="A0A4S2MIK4"/>
<proteinExistence type="predicted"/>
<protein>
    <recommendedName>
        <fullName evidence="4">Hydrophobin</fullName>
    </recommendedName>
</protein>
<evidence type="ECO:0000313" key="2">
    <source>
        <dbReference type="EMBL" id="TGZ76623.1"/>
    </source>
</evidence>
<feature type="chain" id="PRO_5020454769" description="Hydrophobin" evidence="1">
    <location>
        <begin position="23"/>
        <end position="121"/>
    </location>
</feature>
<accession>A0A4S2MIK4</accession>
<dbReference type="Proteomes" id="UP000298138">
    <property type="component" value="Unassembled WGS sequence"/>
</dbReference>
<gene>
    <name evidence="2" type="ORF">EX30DRAFT_367266</name>
</gene>
<evidence type="ECO:0000313" key="3">
    <source>
        <dbReference type="Proteomes" id="UP000298138"/>
    </source>
</evidence>
<name>A0A4S2MIK4_9PEZI</name>
<keyword evidence="3" id="KW-1185">Reference proteome</keyword>
<keyword evidence="1" id="KW-0732">Signal</keyword>
<organism evidence="2 3">
    <name type="scientific">Ascodesmis nigricans</name>
    <dbReference type="NCBI Taxonomy" id="341454"/>
    <lineage>
        <taxon>Eukaryota</taxon>
        <taxon>Fungi</taxon>
        <taxon>Dikarya</taxon>
        <taxon>Ascomycota</taxon>
        <taxon>Pezizomycotina</taxon>
        <taxon>Pezizomycetes</taxon>
        <taxon>Pezizales</taxon>
        <taxon>Ascodesmidaceae</taxon>
        <taxon>Ascodesmis</taxon>
    </lineage>
</organism>
<evidence type="ECO:0008006" key="4">
    <source>
        <dbReference type="Google" id="ProtNLM"/>
    </source>
</evidence>